<gene>
    <name evidence="1" type="ORF">ACFPPC_10935</name>
</gene>
<dbReference type="GO" id="GO:0008233">
    <property type="term" value="F:peptidase activity"/>
    <property type="evidence" value="ECO:0007669"/>
    <property type="project" value="UniProtKB-KW"/>
</dbReference>
<dbReference type="EMBL" id="JBHSLV010000019">
    <property type="protein sequence ID" value="MFC5393148.1"/>
    <property type="molecule type" value="Genomic_DNA"/>
</dbReference>
<dbReference type="PIRSF" id="PIRSF016624">
    <property type="entry name" value="Mu_prophg_I"/>
    <property type="match status" value="1"/>
</dbReference>
<sequence>MKTIVSSLHFQIPATGEVPEWVHLTPVGTFSGVDGRGPFRLEDAAAVIADSLSAGKLPIDENHATDTAAPEGRPSPARGWIVAMEARSDGIWGKVEWTNAGRELLADKAYRGISPVLLSTKAEGRVLKILRAALTNDPNLNLTSLHSRSEPMEFVAKLRQALGLKDDAAEDAVLAAATSAHAAVAGRADDLKRFAEAAGLAAATSADQVVTHLNATRSAGGDAVTLRQTVVDLQSRLDTVTAERSKDKATQAVDAAIAAGKPIVAMRDHYIERHQKDPAGVDKELAALPSINSGGIVTPPKDAPLAAGTSAAEIIAKAEAHRAEQAKNGITISSTDAILFVSGRS</sequence>
<dbReference type="RefSeq" id="WP_377008102.1">
    <property type="nucleotide sequence ID" value="NZ_JBHSLV010000019.1"/>
</dbReference>
<evidence type="ECO:0000313" key="2">
    <source>
        <dbReference type="Proteomes" id="UP001596104"/>
    </source>
</evidence>
<dbReference type="GO" id="GO:0006508">
    <property type="term" value="P:proteolysis"/>
    <property type="evidence" value="ECO:0007669"/>
    <property type="project" value="UniProtKB-KW"/>
</dbReference>
<keyword evidence="2" id="KW-1185">Reference proteome</keyword>
<reference evidence="2" key="1">
    <citation type="journal article" date="2019" name="Int. J. Syst. Evol. Microbiol.">
        <title>The Global Catalogue of Microorganisms (GCM) 10K type strain sequencing project: providing services to taxonomists for standard genome sequencing and annotation.</title>
        <authorList>
            <consortium name="The Broad Institute Genomics Platform"/>
            <consortium name="The Broad Institute Genome Sequencing Center for Infectious Disease"/>
            <person name="Wu L."/>
            <person name="Ma J."/>
        </authorList>
    </citation>
    <scope>NUCLEOTIDE SEQUENCE [LARGE SCALE GENOMIC DNA]</scope>
    <source>
        <strain evidence="2">CGMCC 1.16326</strain>
    </source>
</reference>
<dbReference type="InterPro" id="IPR012106">
    <property type="entry name" value="Phage_Mu_Gp1"/>
</dbReference>
<accession>A0ABW0H9X2</accession>
<name>A0ABW0H9X2_9HYPH</name>
<evidence type="ECO:0000313" key="1">
    <source>
        <dbReference type="EMBL" id="MFC5393148.1"/>
    </source>
</evidence>
<organism evidence="1 2">
    <name type="scientific">Bosea vestrisii</name>
    <dbReference type="NCBI Taxonomy" id="151416"/>
    <lineage>
        <taxon>Bacteria</taxon>
        <taxon>Pseudomonadati</taxon>
        <taxon>Pseudomonadota</taxon>
        <taxon>Alphaproteobacteria</taxon>
        <taxon>Hyphomicrobiales</taxon>
        <taxon>Boseaceae</taxon>
        <taxon>Bosea</taxon>
    </lineage>
</organism>
<proteinExistence type="predicted"/>
<dbReference type="Pfam" id="PF10123">
    <property type="entry name" value="Mu-like_Pro"/>
    <property type="match status" value="1"/>
</dbReference>
<comment type="caution">
    <text evidence="1">The sequence shown here is derived from an EMBL/GenBank/DDBJ whole genome shotgun (WGS) entry which is preliminary data.</text>
</comment>
<keyword evidence="1" id="KW-0378">Hydrolase</keyword>
<protein>
    <submittedName>
        <fullName evidence="1">Phage protease</fullName>
    </submittedName>
</protein>
<dbReference type="Proteomes" id="UP001596104">
    <property type="component" value="Unassembled WGS sequence"/>
</dbReference>
<keyword evidence="1" id="KW-0645">Protease</keyword>